<evidence type="ECO:0000256" key="3">
    <source>
        <dbReference type="ARBA" id="ARBA00023027"/>
    </source>
</evidence>
<comment type="function">
    <text evidence="4">Catalyzes the NAD-dependent reduction of succinylglutamate semialdehyde into succinylglutamate.</text>
</comment>
<evidence type="ECO:0000256" key="2">
    <source>
        <dbReference type="ARBA" id="ARBA00023002"/>
    </source>
</evidence>
<keyword evidence="2 4" id="KW-0560">Oxidoreductase</keyword>
<dbReference type="Pfam" id="PF00171">
    <property type="entry name" value="Aldedh"/>
    <property type="match status" value="1"/>
</dbReference>
<feature type="binding site" evidence="4">
    <location>
        <begin position="219"/>
        <end position="224"/>
    </location>
    <ligand>
        <name>NAD(+)</name>
        <dbReference type="ChEBI" id="CHEBI:57540"/>
    </ligand>
</feature>
<dbReference type="CDD" id="cd07095">
    <property type="entry name" value="ALDH_SGSD_AstD"/>
    <property type="match status" value="1"/>
</dbReference>
<keyword evidence="3 4" id="KW-0520">NAD</keyword>
<feature type="domain" description="Aldehyde dehydrogenase" evidence="6">
    <location>
        <begin position="17"/>
        <end position="459"/>
    </location>
</feature>
<evidence type="ECO:0000256" key="1">
    <source>
        <dbReference type="ARBA" id="ARBA00022503"/>
    </source>
</evidence>
<reference evidence="7 8" key="1">
    <citation type="submission" date="2020-03" db="EMBL/GenBank/DDBJ databases">
        <title>Draft genome sequence of environmentally isolated violet-colored cultures.</title>
        <authorList>
            <person name="Wilson H.S."/>
        </authorList>
    </citation>
    <scope>NUCLEOTIDE SEQUENCE [LARGE SCALE GENOMIC DNA]</scope>
    <source>
        <strain evidence="7 8">HSC-16F04</strain>
    </source>
</reference>
<dbReference type="InterPro" id="IPR016163">
    <property type="entry name" value="Ald_DH_C"/>
</dbReference>
<feature type="active site" evidence="4">
    <location>
        <position position="276"/>
    </location>
</feature>
<dbReference type="NCBIfam" id="TIGR03240">
    <property type="entry name" value="arg_catab_astD"/>
    <property type="match status" value="1"/>
</dbReference>
<evidence type="ECO:0000256" key="5">
    <source>
        <dbReference type="PROSITE-ProRule" id="PRU10007"/>
    </source>
</evidence>
<dbReference type="Gene3D" id="3.40.309.10">
    <property type="entry name" value="Aldehyde Dehydrogenase, Chain A, domain 2"/>
    <property type="match status" value="1"/>
</dbReference>
<keyword evidence="8" id="KW-1185">Reference proteome</keyword>
<dbReference type="InterPro" id="IPR015590">
    <property type="entry name" value="Aldehyde_DH_dom"/>
</dbReference>
<dbReference type="SUPFAM" id="SSF53720">
    <property type="entry name" value="ALDH-like"/>
    <property type="match status" value="1"/>
</dbReference>
<gene>
    <name evidence="4 7" type="primary">astD</name>
    <name evidence="7" type="ORF">HA050_15690</name>
</gene>
<dbReference type="Proteomes" id="UP000712570">
    <property type="component" value="Unassembled WGS sequence"/>
</dbReference>
<evidence type="ECO:0000313" key="7">
    <source>
        <dbReference type="EMBL" id="NHQ87561.1"/>
    </source>
</evidence>
<feature type="active site" evidence="4 5">
    <location>
        <position position="242"/>
    </location>
</feature>
<dbReference type="NCBIfam" id="NF006992">
    <property type="entry name" value="PRK09457.1"/>
    <property type="match status" value="1"/>
</dbReference>
<dbReference type="PANTHER" id="PTHR11699">
    <property type="entry name" value="ALDEHYDE DEHYDROGENASE-RELATED"/>
    <property type="match status" value="1"/>
</dbReference>
<dbReference type="RefSeq" id="WP_166828126.1">
    <property type="nucleotide sequence ID" value="NZ_JAAOLX010000008.1"/>
</dbReference>
<dbReference type="HAMAP" id="MF_01174">
    <property type="entry name" value="Aldedh_AstD"/>
    <property type="match status" value="1"/>
</dbReference>
<accession>A0ABX0KUP2</accession>
<dbReference type="InterPro" id="IPR016161">
    <property type="entry name" value="Ald_DH/histidinol_DH"/>
</dbReference>
<evidence type="ECO:0000259" key="6">
    <source>
        <dbReference type="Pfam" id="PF00171"/>
    </source>
</evidence>
<dbReference type="GO" id="GO:0043824">
    <property type="term" value="F:succinylglutamate-semialdehyde dehydrogenase activity"/>
    <property type="evidence" value="ECO:0007669"/>
    <property type="project" value="UniProtKB-EC"/>
</dbReference>
<evidence type="ECO:0000256" key="4">
    <source>
        <dbReference type="HAMAP-Rule" id="MF_01174"/>
    </source>
</evidence>
<dbReference type="PROSITE" id="PS00070">
    <property type="entry name" value="ALDEHYDE_DEHYDR_CYS"/>
    <property type="match status" value="1"/>
</dbReference>
<name>A0ABX0KUP2_9NEIS</name>
<sequence>MQLIDGRWSVGKGVAWTSRNPVSQQAVWVGNAASAQEIDAAVAAARSAFPLWRDTELSNRIAVLRCFADLLQANSDELAGTIGLETGKPRWEAAMEVASMVSKVEISIRAFEERTFRKESTQGDASVILRHRPHGVVAVLGPYNFPGHLPNGHIVPALLAGNVVVFKPSEYTPMTAQKTVELWLAAGLPAGVINLVQGGAATGALLAAHSDLDGVFFTGSSAAGFAVHQQFSGRPDKILALEMSGNNALIVDEVQDLPAAIHHVIQSAFISAGQRCSCARRLFVPKGEWGDLFLERLVDVSAELRVGPWDAEPAPFMGAMISMAAADKMLSVQAALMEMGGKSLLKMCRLNADAAMLTAGIIDVSEVAGLPDEEYFGPLLQLQRYGQFDEAIRMANSSRFGLAAGLLSDSGERYKTFWRESRAGIVNWNKPLTGASSAGPFGGIGASGNHRPSAYYAADYCAYPVASLETELLAMPVILPPGMVID</sequence>
<protein>
    <recommendedName>
        <fullName evidence="4">N-succinylglutamate 5-semialdehyde dehydrogenase</fullName>
        <ecNumber evidence="4">1.2.1.71</ecNumber>
    </recommendedName>
    <alternativeName>
        <fullName evidence="4">Succinylglutamic semialdehyde dehydrogenase</fullName>
        <shortName evidence="4">SGSD</shortName>
    </alternativeName>
</protein>
<dbReference type="InterPro" id="IPR016162">
    <property type="entry name" value="Ald_DH_N"/>
</dbReference>
<evidence type="ECO:0000313" key="8">
    <source>
        <dbReference type="Proteomes" id="UP000712570"/>
    </source>
</evidence>
<comment type="caution">
    <text evidence="7">The sequence shown here is derived from an EMBL/GenBank/DDBJ whole genome shotgun (WGS) entry which is preliminary data.</text>
</comment>
<dbReference type="InterPro" id="IPR017649">
    <property type="entry name" value="SuccinylGlu_semiald_DH_AstD"/>
</dbReference>
<dbReference type="EMBL" id="JAAOLX010000008">
    <property type="protein sequence ID" value="NHQ87561.1"/>
    <property type="molecule type" value="Genomic_DNA"/>
</dbReference>
<organism evidence="7 8">
    <name type="scientific">Iodobacter violaceini</name>
    <dbReference type="NCBI Taxonomy" id="3044271"/>
    <lineage>
        <taxon>Bacteria</taxon>
        <taxon>Pseudomonadati</taxon>
        <taxon>Pseudomonadota</taxon>
        <taxon>Betaproteobacteria</taxon>
        <taxon>Neisseriales</taxon>
        <taxon>Chitinibacteraceae</taxon>
        <taxon>Iodobacter</taxon>
    </lineage>
</organism>
<comment type="catalytic activity">
    <reaction evidence="4">
        <text>N-succinyl-L-glutamate 5-semialdehyde + NAD(+) + H2O = N-succinyl-L-glutamate + NADH + 2 H(+)</text>
        <dbReference type="Rhea" id="RHEA:10812"/>
        <dbReference type="ChEBI" id="CHEBI:15377"/>
        <dbReference type="ChEBI" id="CHEBI:15378"/>
        <dbReference type="ChEBI" id="CHEBI:57540"/>
        <dbReference type="ChEBI" id="CHEBI:57945"/>
        <dbReference type="ChEBI" id="CHEBI:58520"/>
        <dbReference type="ChEBI" id="CHEBI:58763"/>
        <dbReference type="EC" id="1.2.1.71"/>
    </reaction>
</comment>
<comment type="similarity">
    <text evidence="4">Belongs to the aldehyde dehydrogenase family. AstD subfamily.</text>
</comment>
<dbReference type="Gene3D" id="3.40.605.10">
    <property type="entry name" value="Aldehyde Dehydrogenase, Chain A, domain 1"/>
    <property type="match status" value="1"/>
</dbReference>
<dbReference type="EC" id="1.2.1.71" evidence="4"/>
<proteinExistence type="inferred from homology"/>
<keyword evidence="1 4" id="KW-0056">Arginine metabolism</keyword>
<comment type="pathway">
    <text evidence="4">Amino-acid degradation; L-arginine degradation via AST pathway; L-glutamate and succinate from L-arginine: step 4/5.</text>
</comment>
<dbReference type="InterPro" id="IPR029510">
    <property type="entry name" value="Ald_DH_CS_GLU"/>
</dbReference>
<dbReference type="PROSITE" id="PS00687">
    <property type="entry name" value="ALDEHYDE_DEHYDR_GLU"/>
    <property type="match status" value="1"/>
</dbReference>
<dbReference type="InterPro" id="IPR016160">
    <property type="entry name" value="Ald_DH_CS_CYS"/>
</dbReference>